<dbReference type="STRING" id="4615.A0A199UXJ0"/>
<evidence type="ECO:0000256" key="3">
    <source>
        <dbReference type="ARBA" id="ARBA00023015"/>
    </source>
</evidence>
<evidence type="ECO:0000256" key="7">
    <source>
        <dbReference type="ARBA" id="ARBA00023242"/>
    </source>
</evidence>
<feature type="region of interest" description="Disordered" evidence="8">
    <location>
        <begin position="1"/>
        <end position="58"/>
    </location>
</feature>
<evidence type="ECO:0000313" key="11">
    <source>
        <dbReference type="Proteomes" id="UP000092600"/>
    </source>
</evidence>
<evidence type="ECO:0000256" key="5">
    <source>
        <dbReference type="ARBA" id="ARBA00023155"/>
    </source>
</evidence>
<evidence type="ECO:0000313" key="10">
    <source>
        <dbReference type="EMBL" id="OAY69513.1"/>
    </source>
</evidence>
<comment type="caution">
    <text evidence="10">The sequence shown here is derived from an EMBL/GenBank/DDBJ whole genome shotgun (WGS) entry which is preliminary data.</text>
</comment>
<dbReference type="Proteomes" id="UP000092600">
    <property type="component" value="Unassembled WGS sequence"/>
</dbReference>
<feature type="region of interest" description="Disordered" evidence="8">
    <location>
        <begin position="339"/>
        <end position="374"/>
    </location>
</feature>
<dbReference type="AlphaFoldDB" id="A0A199UXJ0"/>
<evidence type="ECO:0000256" key="2">
    <source>
        <dbReference type="ARBA" id="ARBA00006454"/>
    </source>
</evidence>
<dbReference type="CDD" id="cd00086">
    <property type="entry name" value="homeodomain"/>
    <property type="match status" value="1"/>
</dbReference>
<organism evidence="10 11">
    <name type="scientific">Ananas comosus</name>
    <name type="common">Pineapple</name>
    <name type="synonym">Ananas ananas</name>
    <dbReference type="NCBI Taxonomy" id="4615"/>
    <lineage>
        <taxon>Eukaryota</taxon>
        <taxon>Viridiplantae</taxon>
        <taxon>Streptophyta</taxon>
        <taxon>Embryophyta</taxon>
        <taxon>Tracheophyta</taxon>
        <taxon>Spermatophyta</taxon>
        <taxon>Magnoliopsida</taxon>
        <taxon>Liliopsida</taxon>
        <taxon>Poales</taxon>
        <taxon>Bromeliaceae</taxon>
        <taxon>Bromelioideae</taxon>
        <taxon>Ananas</taxon>
    </lineage>
</organism>
<accession>A0A199UXJ0</accession>
<comment type="subcellular location">
    <subcellularLocation>
        <location evidence="1">Nucleus</location>
    </subcellularLocation>
</comment>
<dbReference type="SMART" id="SM00574">
    <property type="entry name" value="POX"/>
    <property type="match status" value="1"/>
</dbReference>
<feature type="compositionally biased region" description="Low complexity" evidence="8">
    <location>
        <begin position="346"/>
        <end position="371"/>
    </location>
</feature>
<dbReference type="Gene3D" id="1.10.10.60">
    <property type="entry name" value="Homeodomain-like"/>
    <property type="match status" value="1"/>
</dbReference>
<keyword evidence="4 10" id="KW-0238">DNA-binding</keyword>
<evidence type="ECO:0000256" key="4">
    <source>
        <dbReference type="ARBA" id="ARBA00023125"/>
    </source>
</evidence>
<sequence>MSHGFHHHGGGFSFSDGFDRSVTRQGQQQQQHHVAQQSRRDKLRLQQQQQQQQGFVDPALLPIEEEEEEGEDQDSAIYEPTGAAPGPVSSNIMLSEMFSFAATPAAAAAAAAAPSATELLASQMPGGHQYWYSASNQLGSILTTAANLGSLGEPSSSNKPSGLSSDSMQLFLMNPQPHRQQQQHARSSPPSPPQSLHHHHHQTLIPGFGDNASSFGGGGGGVVEGQALSLSLSSSLQQFELRKAEDHFRLREGLVYINNQQQQQQLQQQQQQQQNNPILQLQQSHGQQLGQAHHLQMGYGPMGVANLLRNSKYARPVQELLEEFCSVGREQLKGDRLRALRGSGGSSSSNPKANNPSSSTAPATASSSSSKDQLPPLRYNNYCGQMQMVVNSFDSVMGFGAAAPYTGLAQKAMSRHFRCLKDAIAAQLRHTCELLGEKDAAGGAAGGVTKGETPRLRLLDQRLRQQRAFHQMGGMMEQEAWRPQRGLPERSVTILRAWLFEHFLHPYPSDADKHLLARQTGLSRNQ</sequence>
<dbReference type="GO" id="GO:0003677">
    <property type="term" value="F:DNA binding"/>
    <property type="evidence" value="ECO:0007669"/>
    <property type="project" value="UniProtKB-KW"/>
</dbReference>
<comment type="similarity">
    <text evidence="2">Belongs to the TALE/BELL homeobox family.</text>
</comment>
<dbReference type="Pfam" id="PF07526">
    <property type="entry name" value="POX"/>
    <property type="match status" value="1"/>
</dbReference>
<feature type="compositionally biased region" description="Low complexity" evidence="8">
    <location>
        <begin position="176"/>
        <end position="188"/>
    </location>
</feature>
<dbReference type="EMBL" id="LSRQ01004392">
    <property type="protein sequence ID" value="OAY69513.1"/>
    <property type="molecule type" value="Genomic_DNA"/>
</dbReference>
<feature type="compositionally biased region" description="Low complexity" evidence="8">
    <location>
        <begin position="25"/>
        <end position="37"/>
    </location>
</feature>
<proteinExistence type="inferred from homology"/>
<evidence type="ECO:0000256" key="6">
    <source>
        <dbReference type="ARBA" id="ARBA00023163"/>
    </source>
</evidence>
<dbReference type="InterPro" id="IPR006563">
    <property type="entry name" value="POX_dom"/>
</dbReference>
<keyword evidence="7" id="KW-0539">Nucleus</keyword>
<protein>
    <submittedName>
        <fullName evidence="10">BEL1-like homeodomain protein 4</fullName>
    </submittedName>
</protein>
<feature type="region of interest" description="Disordered" evidence="8">
    <location>
        <begin position="176"/>
        <end position="217"/>
    </location>
</feature>
<dbReference type="InterPro" id="IPR050224">
    <property type="entry name" value="TALE_homeobox"/>
</dbReference>
<keyword evidence="5 10" id="KW-0371">Homeobox</keyword>
<dbReference type="GO" id="GO:0006355">
    <property type="term" value="P:regulation of DNA-templated transcription"/>
    <property type="evidence" value="ECO:0007669"/>
    <property type="project" value="InterPro"/>
</dbReference>
<evidence type="ECO:0000259" key="9">
    <source>
        <dbReference type="SMART" id="SM00574"/>
    </source>
</evidence>
<feature type="domain" description="POX" evidence="9">
    <location>
        <begin position="302"/>
        <end position="426"/>
    </location>
</feature>
<name>A0A199UXJ0_ANACO</name>
<reference evidence="10 11" key="1">
    <citation type="journal article" date="2016" name="DNA Res.">
        <title>The draft genome of MD-2 pineapple using hybrid error correction of long reads.</title>
        <authorList>
            <person name="Redwan R.M."/>
            <person name="Saidin A."/>
            <person name="Kumar S.V."/>
        </authorList>
    </citation>
    <scope>NUCLEOTIDE SEQUENCE [LARGE SCALE GENOMIC DNA]</scope>
    <source>
        <strain evidence="11">cv. MD2</strain>
        <tissue evidence="10">Leaf</tissue>
    </source>
</reference>
<gene>
    <name evidence="10" type="ORF">ACMD2_27079</name>
</gene>
<dbReference type="SUPFAM" id="SSF46689">
    <property type="entry name" value="Homeodomain-like"/>
    <property type="match status" value="1"/>
</dbReference>
<keyword evidence="6" id="KW-0804">Transcription</keyword>
<dbReference type="InterPro" id="IPR008422">
    <property type="entry name" value="KN_HD"/>
</dbReference>
<evidence type="ECO:0000256" key="1">
    <source>
        <dbReference type="ARBA" id="ARBA00004123"/>
    </source>
</evidence>
<evidence type="ECO:0000256" key="8">
    <source>
        <dbReference type="SAM" id="MobiDB-lite"/>
    </source>
</evidence>
<keyword evidence="3" id="KW-0805">Transcription regulation</keyword>
<dbReference type="InterPro" id="IPR001356">
    <property type="entry name" value="HD"/>
</dbReference>
<dbReference type="Pfam" id="PF05920">
    <property type="entry name" value="Homeobox_KN"/>
    <property type="match status" value="1"/>
</dbReference>
<dbReference type="InterPro" id="IPR009057">
    <property type="entry name" value="Homeodomain-like_sf"/>
</dbReference>
<feature type="non-terminal residue" evidence="10">
    <location>
        <position position="526"/>
    </location>
</feature>
<dbReference type="GO" id="GO:0005634">
    <property type="term" value="C:nucleus"/>
    <property type="evidence" value="ECO:0007669"/>
    <property type="project" value="UniProtKB-SubCell"/>
</dbReference>
<dbReference type="PANTHER" id="PTHR11850">
    <property type="entry name" value="HOMEOBOX PROTEIN TRANSCRIPTION FACTORS"/>
    <property type="match status" value="1"/>
</dbReference>